<feature type="region of interest" description="Disordered" evidence="1">
    <location>
        <begin position="1"/>
        <end position="24"/>
    </location>
</feature>
<dbReference type="EMBL" id="BMMP01000002">
    <property type="protein sequence ID" value="GGO43277.1"/>
    <property type="molecule type" value="Genomic_DNA"/>
</dbReference>
<feature type="region of interest" description="Disordered" evidence="1">
    <location>
        <begin position="456"/>
        <end position="475"/>
    </location>
</feature>
<sequence>MTDNSSDASGEFALPPDAVPPREDPLLVRGGQGGLLLRGPADGTAELTAVVTLLTEDGEHLPVPARTVERHADGSVCAYGTADGFEAALRLTALEPPEGEPSASDATARAAWNGSVTVRRVAPGPVSAGIRVELRLGTLDEGQAPGWLIPGLFYGENRLPDCTRPYPRYEPGTRDVAGMTSDAWSFRADRCATPAVFARDGRGGAALALTGERTALGESGVGFALLPGGRPALRLHAPYREEPLSYYGSDVPRPAEAPTHVWERDETHTLPFTLHLLDDDPHAYAPVLRTLHETAPGDRRPAAWVGLDEAAELSAHGLHEWHYRPDPPVLLETAAFDREAVGEAGDRQAMHVSWISGVPYAHALLLHARRTGNADQASAATGVLDHIARNLTPGGTFWGQWTRRDGWNVGWHPDRRRLHARTLGDATLFLLRALTAERARGAEHPGWEHAVRSNLAAATAGQDPRTGRLPAAHDSGTAAPLDHEGGAGLAWIPALVEAAGAFREPALLDAARRAAAHYAADVRAEFLCGAPEDVSLAPTSEDGYNALIAYTLLHEADPGDPRWLDLARRAADWTLTFRYTYDVHFGPHTLLGQYGFRTRGADQASPSNQHLHAFGLICLPETVRLARHLGDPYYLRSARENLDCFRQFVARADGDFNAYRGMVSERFYQTECFQAKGMLLTLSHAWSAGVLLYACETAREFPEFQEEM</sequence>
<evidence type="ECO:0000256" key="1">
    <source>
        <dbReference type="SAM" id="MobiDB-lite"/>
    </source>
</evidence>
<accession>A0ABQ2LUP8</accession>
<proteinExistence type="predicted"/>
<evidence type="ECO:0000313" key="2">
    <source>
        <dbReference type="EMBL" id="GGO43277.1"/>
    </source>
</evidence>
<dbReference type="SUPFAM" id="SSF48208">
    <property type="entry name" value="Six-hairpin glycosidases"/>
    <property type="match status" value="1"/>
</dbReference>
<keyword evidence="3" id="KW-1185">Reference proteome</keyword>
<gene>
    <name evidence="2" type="ORF">GCM10012287_06040</name>
</gene>
<reference evidence="3" key="1">
    <citation type="journal article" date="2019" name="Int. J. Syst. Evol. Microbiol.">
        <title>The Global Catalogue of Microorganisms (GCM) 10K type strain sequencing project: providing services to taxonomists for standard genome sequencing and annotation.</title>
        <authorList>
            <consortium name="The Broad Institute Genomics Platform"/>
            <consortium name="The Broad Institute Genome Sequencing Center for Infectious Disease"/>
            <person name="Wu L."/>
            <person name="Ma J."/>
        </authorList>
    </citation>
    <scope>NUCLEOTIDE SEQUENCE [LARGE SCALE GENOMIC DNA]</scope>
    <source>
        <strain evidence="3">CGMCC 4.7178</strain>
    </source>
</reference>
<organism evidence="2 3">
    <name type="scientific">Streptomyces daqingensis</name>
    <dbReference type="NCBI Taxonomy" id="1472640"/>
    <lineage>
        <taxon>Bacteria</taxon>
        <taxon>Bacillati</taxon>
        <taxon>Actinomycetota</taxon>
        <taxon>Actinomycetes</taxon>
        <taxon>Kitasatosporales</taxon>
        <taxon>Streptomycetaceae</taxon>
        <taxon>Streptomyces</taxon>
    </lineage>
</organism>
<evidence type="ECO:0000313" key="3">
    <source>
        <dbReference type="Proteomes" id="UP000631535"/>
    </source>
</evidence>
<dbReference type="Proteomes" id="UP000631535">
    <property type="component" value="Unassembled WGS sequence"/>
</dbReference>
<name>A0ABQ2LUP8_9ACTN</name>
<dbReference type="InterPro" id="IPR008928">
    <property type="entry name" value="6-hairpin_glycosidase_sf"/>
</dbReference>
<comment type="caution">
    <text evidence="2">The sequence shown here is derived from an EMBL/GenBank/DDBJ whole genome shotgun (WGS) entry which is preliminary data.</text>
</comment>
<dbReference type="RefSeq" id="WP_189035462.1">
    <property type="nucleotide sequence ID" value="NZ_BMMP01000002.1"/>
</dbReference>
<protein>
    <submittedName>
        <fullName evidence="2">Uncharacterized protein</fullName>
    </submittedName>
</protein>